<comment type="caution">
    <text evidence="6">The sequence shown here is derived from an EMBL/GenBank/DDBJ whole genome shotgun (WGS) entry which is preliminary data.</text>
</comment>
<evidence type="ECO:0000256" key="2">
    <source>
        <dbReference type="ARBA" id="ARBA00022723"/>
    </source>
</evidence>
<dbReference type="EMBL" id="PHFW01000003">
    <property type="protein sequence ID" value="PQM26200.1"/>
    <property type="molecule type" value="Genomic_DNA"/>
</dbReference>
<feature type="domain" description="CENP-V/GFA" evidence="5">
    <location>
        <begin position="5"/>
        <end position="112"/>
    </location>
</feature>
<evidence type="ECO:0000313" key="6">
    <source>
        <dbReference type="EMBL" id="PQM26200.1"/>
    </source>
</evidence>
<sequence>MTREIRGGCRCGQLRYRFVQEGPLLNYCCHCLDCQKSTGSAFADQLIVMTDSLSSEGRRVERAMPRPAGGISTHSFCPDCFGRIYNLNSERPGMAIVRGGTLDDPSELDPFAHIWVRRKRDWVAIPEGVPAFDEMPAPERFMALAMARRAAGSRPKDV</sequence>
<dbReference type="RefSeq" id="WP_105999578.1">
    <property type="nucleotide sequence ID" value="NZ_CM009578.1"/>
</dbReference>
<evidence type="ECO:0000256" key="4">
    <source>
        <dbReference type="ARBA" id="ARBA00023239"/>
    </source>
</evidence>
<organism evidence="6 7">
    <name type="scientific">Sphingopyxis lindanitolerans</name>
    <dbReference type="NCBI Taxonomy" id="2054227"/>
    <lineage>
        <taxon>Bacteria</taxon>
        <taxon>Pseudomonadati</taxon>
        <taxon>Pseudomonadota</taxon>
        <taxon>Alphaproteobacteria</taxon>
        <taxon>Sphingomonadales</taxon>
        <taxon>Sphingomonadaceae</taxon>
        <taxon>Sphingopyxis</taxon>
    </lineage>
</organism>
<dbReference type="InterPro" id="IPR006913">
    <property type="entry name" value="CENP-V/GFA"/>
</dbReference>
<dbReference type="GO" id="GO:0016846">
    <property type="term" value="F:carbon-sulfur lyase activity"/>
    <property type="evidence" value="ECO:0007669"/>
    <property type="project" value="InterPro"/>
</dbReference>
<gene>
    <name evidence="6" type="ORF">CVO77_14090</name>
</gene>
<evidence type="ECO:0000259" key="5">
    <source>
        <dbReference type="PROSITE" id="PS51891"/>
    </source>
</evidence>
<dbReference type="Pfam" id="PF04828">
    <property type="entry name" value="GFA"/>
    <property type="match status" value="1"/>
</dbReference>
<dbReference type="PANTHER" id="PTHR33337:SF33">
    <property type="entry name" value="CENP-V_GFA DOMAIN-CONTAINING PROTEIN"/>
    <property type="match status" value="1"/>
</dbReference>
<dbReference type="SUPFAM" id="SSF51316">
    <property type="entry name" value="Mss4-like"/>
    <property type="match status" value="1"/>
</dbReference>
<evidence type="ECO:0000256" key="3">
    <source>
        <dbReference type="ARBA" id="ARBA00022833"/>
    </source>
</evidence>
<name>A0A2S8B1H2_9SPHN</name>
<protein>
    <submittedName>
        <fullName evidence="6">Aldehyde-activating protein</fullName>
    </submittedName>
</protein>
<dbReference type="Proteomes" id="UP000238954">
    <property type="component" value="Chromosome"/>
</dbReference>
<dbReference type="PANTHER" id="PTHR33337">
    <property type="entry name" value="GFA DOMAIN-CONTAINING PROTEIN"/>
    <property type="match status" value="1"/>
</dbReference>
<evidence type="ECO:0000313" key="7">
    <source>
        <dbReference type="Proteomes" id="UP000238954"/>
    </source>
</evidence>
<proteinExistence type="inferred from homology"/>
<reference evidence="7" key="1">
    <citation type="submission" date="2017-11" db="EMBL/GenBank/DDBJ databases">
        <title>The complete genome sequence of Sphingopyxis pomeranensis sp. nov. strain WS5A3p.</title>
        <authorList>
            <person name="Kaminski M.A."/>
        </authorList>
    </citation>
    <scope>NUCLEOTIDE SEQUENCE [LARGE SCALE GENOMIC DNA]</scope>
    <source>
        <strain evidence="7">WS5A3p</strain>
    </source>
</reference>
<comment type="similarity">
    <text evidence="1">Belongs to the Gfa family.</text>
</comment>
<dbReference type="PROSITE" id="PS51891">
    <property type="entry name" value="CENP_V_GFA"/>
    <property type="match status" value="1"/>
</dbReference>
<dbReference type="Gene3D" id="3.90.1590.10">
    <property type="entry name" value="glutathione-dependent formaldehyde- activating enzyme (gfa)"/>
    <property type="match status" value="1"/>
</dbReference>
<keyword evidence="4" id="KW-0456">Lyase</keyword>
<keyword evidence="2" id="KW-0479">Metal-binding</keyword>
<evidence type="ECO:0000256" key="1">
    <source>
        <dbReference type="ARBA" id="ARBA00005495"/>
    </source>
</evidence>
<accession>A0A2S8B1H2</accession>
<dbReference type="InterPro" id="IPR011057">
    <property type="entry name" value="Mss4-like_sf"/>
</dbReference>
<keyword evidence="7" id="KW-1185">Reference proteome</keyword>
<dbReference type="GO" id="GO:0046872">
    <property type="term" value="F:metal ion binding"/>
    <property type="evidence" value="ECO:0007669"/>
    <property type="project" value="UniProtKB-KW"/>
</dbReference>
<keyword evidence="3" id="KW-0862">Zinc</keyword>
<dbReference type="AlphaFoldDB" id="A0A2S8B1H2"/>
<dbReference type="OrthoDB" id="7186766at2"/>